<dbReference type="AlphaFoldDB" id="A0A4Y2LC23"/>
<dbReference type="InterPro" id="IPR000413">
    <property type="entry name" value="Integrin_alpha"/>
</dbReference>
<dbReference type="PANTHER" id="PTHR23220:SF122">
    <property type="entry name" value="INTEGRIN ALPHA-PS1"/>
    <property type="match status" value="1"/>
</dbReference>
<dbReference type="SUPFAM" id="SSF69318">
    <property type="entry name" value="Integrin alpha N-terminal domain"/>
    <property type="match status" value="1"/>
</dbReference>
<dbReference type="GO" id="GO:0005178">
    <property type="term" value="F:integrin binding"/>
    <property type="evidence" value="ECO:0007669"/>
    <property type="project" value="TreeGrafter"/>
</dbReference>
<evidence type="ECO:0000256" key="1">
    <source>
        <dbReference type="ARBA" id="ARBA00023180"/>
    </source>
</evidence>
<keyword evidence="1" id="KW-0325">Glycoprotein</keyword>
<keyword evidence="3" id="KW-1185">Reference proteome</keyword>
<dbReference type="EMBL" id="BGPR01198736">
    <property type="protein sequence ID" value="GBN11989.1"/>
    <property type="molecule type" value="Genomic_DNA"/>
</dbReference>
<dbReference type="GO" id="GO:0009897">
    <property type="term" value="C:external side of plasma membrane"/>
    <property type="evidence" value="ECO:0007669"/>
    <property type="project" value="TreeGrafter"/>
</dbReference>
<gene>
    <name evidence="2" type="ORF">AVEN_236464_1</name>
</gene>
<evidence type="ECO:0000313" key="3">
    <source>
        <dbReference type="Proteomes" id="UP000499080"/>
    </source>
</evidence>
<dbReference type="GO" id="GO:0033627">
    <property type="term" value="P:cell adhesion mediated by integrin"/>
    <property type="evidence" value="ECO:0007669"/>
    <property type="project" value="TreeGrafter"/>
</dbReference>
<proteinExistence type="predicted"/>
<dbReference type="Proteomes" id="UP000499080">
    <property type="component" value="Unassembled WGS sequence"/>
</dbReference>
<protein>
    <submittedName>
        <fullName evidence="2">Uncharacterized protein</fullName>
    </submittedName>
</protein>
<dbReference type="PANTHER" id="PTHR23220">
    <property type="entry name" value="INTEGRIN ALPHA"/>
    <property type="match status" value="1"/>
</dbReference>
<accession>A0A4Y2LC23</accession>
<dbReference type="PRINTS" id="PR01185">
    <property type="entry name" value="INTEGRINA"/>
</dbReference>
<comment type="caution">
    <text evidence="2">The sequence shown here is derived from an EMBL/GenBank/DDBJ whole genome shotgun (WGS) entry which is preliminary data.</text>
</comment>
<organism evidence="2 3">
    <name type="scientific">Araneus ventricosus</name>
    <name type="common">Orbweaver spider</name>
    <name type="synonym">Epeira ventricosa</name>
    <dbReference type="NCBI Taxonomy" id="182803"/>
    <lineage>
        <taxon>Eukaryota</taxon>
        <taxon>Metazoa</taxon>
        <taxon>Ecdysozoa</taxon>
        <taxon>Arthropoda</taxon>
        <taxon>Chelicerata</taxon>
        <taxon>Arachnida</taxon>
        <taxon>Araneae</taxon>
        <taxon>Araneomorphae</taxon>
        <taxon>Entelegynae</taxon>
        <taxon>Araneoidea</taxon>
        <taxon>Araneidae</taxon>
        <taxon>Araneus</taxon>
    </lineage>
</organism>
<dbReference type="InterPro" id="IPR028994">
    <property type="entry name" value="Integrin_alpha_N"/>
</dbReference>
<feature type="non-terminal residue" evidence="2">
    <location>
        <position position="1"/>
    </location>
</feature>
<sequence>MSVTSGKFFGNETSFVGGAPRGNGTGQVVFYRKNKMESTFLTELVLNGEQFASSYGYSLAPMDINSDG</sequence>
<dbReference type="GO" id="GO:0007160">
    <property type="term" value="P:cell-matrix adhesion"/>
    <property type="evidence" value="ECO:0007669"/>
    <property type="project" value="TreeGrafter"/>
</dbReference>
<reference evidence="2 3" key="1">
    <citation type="journal article" date="2019" name="Sci. Rep.">
        <title>Orb-weaving spider Araneus ventricosus genome elucidates the spidroin gene catalogue.</title>
        <authorList>
            <person name="Kono N."/>
            <person name="Nakamura H."/>
            <person name="Ohtoshi R."/>
            <person name="Moran D.A.P."/>
            <person name="Shinohara A."/>
            <person name="Yoshida Y."/>
            <person name="Fujiwara M."/>
            <person name="Mori M."/>
            <person name="Tomita M."/>
            <person name="Arakawa K."/>
        </authorList>
    </citation>
    <scope>NUCLEOTIDE SEQUENCE [LARGE SCALE GENOMIC DNA]</scope>
</reference>
<dbReference type="Gene3D" id="2.130.10.130">
    <property type="entry name" value="Integrin alpha, N-terminal"/>
    <property type="match status" value="1"/>
</dbReference>
<dbReference type="OrthoDB" id="5317514at2759"/>
<dbReference type="GO" id="GO:0008305">
    <property type="term" value="C:integrin complex"/>
    <property type="evidence" value="ECO:0007669"/>
    <property type="project" value="InterPro"/>
</dbReference>
<evidence type="ECO:0000313" key="2">
    <source>
        <dbReference type="EMBL" id="GBN11989.1"/>
    </source>
</evidence>
<dbReference type="GO" id="GO:0098609">
    <property type="term" value="P:cell-cell adhesion"/>
    <property type="evidence" value="ECO:0007669"/>
    <property type="project" value="TreeGrafter"/>
</dbReference>
<dbReference type="GO" id="GO:0007229">
    <property type="term" value="P:integrin-mediated signaling pathway"/>
    <property type="evidence" value="ECO:0007669"/>
    <property type="project" value="TreeGrafter"/>
</dbReference>
<name>A0A4Y2LC23_ARAVE</name>